<name>A0A8J6TZN1_9FLAO</name>
<protein>
    <submittedName>
        <fullName evidence="4">Zinc-binding dehydrogenase</fullName>
    </submittedName>
</protein>
<dbReference type="SMART" id="SM00829">
    <property type="entry name" value="PKS_ER"/>
    <property type="match status" value="1"/>
</dbReference>
<organism evidence="4 5">
    <name type="scientific">Taishania pollutisoli</name>
    <dbReference type="NCBI Taxonomy" id="2766479"/>
    <lineage>
        <taxon>Bacteria</taxon>
        <taxon>Pseudomonadati</taxon>
        <taxon>Bacteroidota</taxon>
        <taxon>Flavobacteriia</taxon>
        <taxon>Flavobacteriales</taxon>
        <taxon>Crocinitomicaceae</taxon>
        <taxon>Taishania</taxon>
    </lineage>
</organism>
<dbReference type="Pfam" id="PF08240">
    <property type="entry name" value="ADH_N"/>
    <property type="match status" value="1"/>
</dbReference>
<accession>A0A8J6TZN1</accession>
<evidence type="ECO:0000313" key="5">
    <source>
        <dbReference type="Proteomes" id="UP000652681"/>
    </source>
</evidence>
<gene>
    <name evidence="4" type="ORF">H9Y05_07490</name>
</gene>
<dbReference type="PROSITE" id="PS01162">
    <property type="entry name" value="QOR_ZETA_CRYSTAL"/>
    <property type="match status" value="1"/>
</dbReference>
<dbReference type="RefSeq" id="WP_163489719.1">
    <property type="nucleotide sequence ID" value="NZ_JACVEL010000004.1"/>
</dbReference>
<dbReference type="EMBL" id="JACVEL010000004">
    <property type="protein sequence ID" value="MBC9812323.1"/>
    <property type="molecule type" value="Genomic_DNA"/>
</dbReference>
<feature type="domain" description="Enoyl reductase (ER)" evidence="3">
    <location>
        <begin position="13"/>
        <end position="339"/>
    </location>
</feature>
<dbReference type="AlphaFoldDB" id="A0A8J6TZN1"/>
<evidence type="ECO:0000256" key="1">
    <source>
        <dbReference type="ARBA" id="ARBA00022857"/>
    </source>
</evidence>
<dbReference type="GO" id="GO:0070402">
    <property type="term" value="F:NADPH binding"/>
    <property type="evidence" value="ECO:0007669"/>
    <property type="project" value="TreeGrafter"/>
</dbReference>
<dbReference type="SUPFAM" id="SSF51735">
    <property type="entry name" value="NAD(P)-binding Rossmann-fold domains"/>
    <property type="match status" value="1"/>
</dbReference>
<evidence type="ECO:0000259" key="3">
    <source>
        <dbReference type="SMART" id="SM00829"/>
    </source>
</evidence>
<keyword evidence="1" id="KW-0521">NADP</keyword>
<dbReference type="InterPro" id="IPR013154">
    <property type="entry name" value="ADH-like_N"/>
</dbReference>
<proteinExistence type="predicted"/>
<dbReference type="SUPFAM" id="SSF50129">
    <property type="entry name" value="GroES-like"/>
    <property type="match status" value="1"/>
</dbReference>
<dbReference type="InterPro" id="IPR011032">
    <property type="entry name" value="GroES-like_sf"/>
</dbReference>
<dbReference type="PANTHER" id="PTHR48106">
    <property type="entry name" value="QUINONE OXIDOREDUCTASE PIG3-RELATED"/>
    <property type="match status" value="1"/>
</dbReference>
<dbReference type="InterPro" id="IPR013149">
    <property type="entry name" value="ADH-like_C"/>
</dbReference>
<evidence type="ECO:0000313" key="4">
    <source>
        <dbReference type="EMBL" id="MBC9812323.1"/>
    </source>
</evidence>
<evidence type="ECO:0000256" key="2">
    <source>
        <dbReference type="ARBA" id="ARBA00023002"/>
    </source>
</evidence>
<dbReference type="Gene3D" id="3.40.50.720">
    <property type="entry name" value="NAD(P)-binding Rossmann-like Domain"/>
    <property type="match status" value="1"/>
</dbReference>
<sequence length="341" mass="37161">MKTEAFLLTKKGTAEEAFRLSEVALPALKENDILIATEAFGLNYADVMARRGLYREAPPFPCVIGYEVVGKIIETGSSADTSLIGKRVVAFTRFGGYAKHAVTTKDAIAEIGEMPVNDALALATQGVTAYYMTNYISPLRTGEHVLIHAAAGGVGTLLIQLAKHAGAIVIAKVSSKEKQEKCLSLGADYTINYRNENYAQAVERIIGSKKLDVSFNPIGGDTFKTDKQLLGFGSRIFLFGGSQLAEGKFGMLSQLNFLRKMGVSIPVFLMMQSKSLIGVNMLKIADNKPLVLQWCMQEVIRLYHEGKLTTENGGDFSYAEMHQAHNLLESGKSIGKIAVHW</sequence>
<comment type="caution">
    <text evidence="4">The sequence shown here is derived from an EMBL/GenBank/DDBJ whole genome shotgun (WGS) entry which is preliminary data.</text>
</comment>
<dbReference type="Gene3D" id="3.90.180.10">
    <property type="entry name" value="Medium-chain alcohol dehydrogenases, catalytic domain"/>
    <property type="match status" value="1"/>
</dbReference>
<dbReference type="GO" id="GO:0008270">
    <property type="term" value="F:zinc ion binding"/>
    <property type="evidence" value="ECO:0007669"/>
    <property type="project" value="InterPro"/>
</dbReference>
<dbReference type="InterPro" id="IPR020843">
    <property type="entry name" value="ER"/>
</dbReference>
<dbReference type="InterPro" id="IPR036291">
    <property type="entry name" value="NAD(P)-bd_dom_sf"/>
</dbReference>
<keyword evidence="5" id="KW-1185">Reference proteome</keyword>
<dbReference type="GO" id="GO:0016651">
    <property type="term" value="F:oxidoreductase activity, acting on NAD(P)H"/>
    <property type="evidence" value="ECO:0007669"/>
    <property type="project" value="TreeGrafter"/>
</dbReference>
<reference evidence="4" key="1">
    <citation type="submission" date="2020-09" db="EMBL/GenBank/DDBJ databases">
        <title>Taishania pollutisoli gen. nov., sp. nov., Isolated from Tetrabromobisphenol A-Contaminated Soil.</title>
        <authorList>
            <person name="Chen Q."/>
        </authorList>
    </citation>
    <scope>NUCLEOTIDE SEQUENCE</scope>
    <source>
        <strain evidence="4">CZZ-1</strain>
    </source>
</reference>
<dbReference type="Proteomes" id="UP000652681">
    <property type="component" value="Unassembled WGS sequence"/>
</dbReference>
<dbReference type="InterPro" id="IPR002364">
    <property type="entry name" value="Quin_OxRdtase/zeta-crystal_CS"/>
</dbReference>
<dbReference type="Pfam" id="PF00107">
    <property type="entry name" value="ADH_zinc_N"/>
    <property type="match status" value="1"/>
</dbReference>
<keyword evidence="2" id="KW-0560">Oxidoreductase</keyword>